<keyword evidence="1" id="KW-0812">Transmembrane</keyword>
<reference evidence="3 4" key="1">
    <citation type="submission" date="2018-03" db="EMBL/GenBank/DDBJ databases">
        <title>Bacteriophage NCPPB3778 and a type I-E CRISPR drive the evolution of the US Biological Select Agent, Rathayibacter toxicus.</title>
        <authorList>
            <person name="Davis E.W.II."/>
            <person name="Tabima J.F."/>
            <person name="Weisberg A.J."/>
            <person name="Dantas Lopes L."/>
            <person name="Wiseman M.S."/>
            <person name="Wiseman M.S."/>
            <person name="Pupko T."/>
            <person name="Belcher M.S."/>
            <person name="Sechler A.J."/>
            <person name="Tancos M.A."/>
            <person name="Schroeder B.K."/>
            <person name="Murray T.D."/>
            <person name="Luster D.G."/>
            <person name="Schneider W.L."/>
            <person name="Rogers E."/>
            <person name="Andreote F.D."/>
            <person name="Grunwald N.J."/>
            <person name="Putnam M.L."/>
            <person name="Chang J.H."/>
        </authorList>
    </citation>
    <scope>NUCLEOTIDE SEQUENCE [LARGE SCALE GENOMIC DNA]</scope>
    <source>
        <strain evidence="3 4">DSM 15933</strain>
    </source>
</reference>
<keyword evidence="1" id="KW-0472">Membrane</keyword>
<comment type="caution">
    <text evidence="3">The sequence shown here is derived from an EMBL/GenBank/DDBJ whole genome shotgun (WGS) entry which is preliminary data.</text>
</comment>
<protein>
    <recommendedName>
        <fullName evidence="5">DUF916 domain-containing protein</fullName>
    </recommendedName>
</protein>
<evidence type="ECO:0000313" key="4">
    <source>
        <dbReference type="Proteomes" id="UP000241085"/>
    </source>
</evidence>
<evidence type="ECO:0008006" key="5">
    <source>
        <dbReference type="Google" id="ProtNLM"/>
    </source>
</evidence>
<keyword evidence="2" id="KW-0732">Signal</keyword>
<feature type="signal peptide" evidence="2">
    <location>
        <begin position="1"/>
        <end position="27"/>
    </location>
</feature>
<evidence type="ECO:0000313" key="3">
    <source>
        <dbReference type="EMBL" id="PTL72531.1"/>
    </source>
</evidence>
<dbReference type="AlphaFoldDB" id="A0A2T4USP7"/>
<keyword evidence="4" id="KW-1185">Reference proteome</keyword>
<gene>
    <name evidence="3" type="ORF">C1I63_06480</name>
</gene>
<feature type="chain" id="PRO_5015400402" description="DUF916 domain-containing protein" evidence="2">
    <location>
        <begin position="28"/>
        <end position="320"/>
    </location>
</feature>
<evidence type="ECO:0000256" key="2">
    <source>
        <dbReference type="SAM" id="SignalP"/>
    </source>
</evidence>
<proteinExistence type="predicted"/>
<evidence type="ECO:0000256" key="1">
    <source>
        <dbReference type="SAM" id="Phobius"/>
    </source>
</evidence>
<feature type="transmembrane region" description="Helical" evidence="1">
    <location>
        <begin position="284"/>
        <end position="311"/>
    </location>
</feature>
<dbReference type="Gene3D" id="2.60.40.10">
    <property type="entry name" value="Immunoglobulins"/>
    <property type="match status" value="1"/>
</dbReference>
<name>A0A2T4USP7_9MICO</name>
<dbReference type="GO" id="GO:0005975">
    <property type="term" value="P:carbohydrate metabolic process"/>
    <property type="evidence" value="ECO:0007669"/>
    <property type="project" value="UniProtKB-ARBA"/>
</dbReference>
<keyword evidence="1" id="KW-1133">Transmembrane helix</keyword>
<dbReference type="RefSeq" id="WP_107574220.1">
    <property type="nucleotide sequence ID" value="NZ_PZPL01000001.1"/>
</dbReference>
<organism evidence="3 4">
    <name type="scientific">Rathayibacter caricis DSM 15933</name>
    <dbReference type="NCBI Taxonomy" id="1328867"/>
    <lineage>
        <taxon>Bacteria</taxon>
        <taxon>Bacillati</taxon>
        <taxon>Actinomycetota</taxon>
        <taxon>Actinomycetes</taxon>
        <taxon>Micrococcales</taxon>
        <taxon>Microbacteriaceae</taxon>
        <taxon>Rathayibacter</taxon>
    </lineage>
</organism>
<sequence length="320" mass="32470">MRRFPALLAAASLSVAAAVLPLSPASAADGPAWSVGPTADASGATRANFDYSLDPGAVVEDSISVRNDGATELVLDVYPADAFTTREGGIDVLTAGTASEDAGTWIALDSSSVTLVPGQEAAVPFTVTVPADAQPGDHPAGIVTSLRVEDPDSQVQIDRRLGTRLQLRVSGELVPSLELSDPVVAFSGVWNPFATGFVTVDYSVGNTGNTRVTALADTSIAGPLGVAGVSAQRQLPEVLPGSTIDVREELDGVGALVWLSGAVSLQPTSVGFGAATLDPVTADFALAAVPVATLLIVLVLAAGVVVAVLLVRRRRGARAA</sequence>
<accession>A0A2T4USP7</accession>
<dbReference type="EMBL" id="PZPL01000001">
    <property type="protein sequence ID" value="PTL72531.1"/>
    <property type="molecule type" value="Genomic_DNA"/>
</dbReference>
<dbReference type="InterPro" id="IPR013783">
    <property type="entry name" value="Ig-like_fold"/>
</dbReference>
<dbReference type="Proteomes" id="UP000241085">
    <property type="component" value="Unassembled WGS sequence"/>
</dbReference>